<gene>
    <name evidence="2" type="ORF">NSCI0253_LOCUS5066</name>
</gene>
<evidence type="ECO:0000313" key="2">
    <source>
        <dbReference type="EMBL" id="CAD8830720.1"/>
    </source>
</evidence>
<dbReference type="AlphaFoldDB" id="A0A7S0ZS01"/>
<dbReference type="EMBL" id="HBFQ01007263">
    <property type="protein sequence ID" value="CAD8830720.1"/>
    <property type="molecule type" value="Transcribed_RNA"/>
</dbReference>
<name>A0A7S0ZS01_NOCSC</name>
<feature type="signal peptide" evidence="1">
    <location>
        <begin position="1"/>
        <end position="18"/>
    </location>
</feature>
<feature type="chain" id="PRO_5030840149" evidence="1">
    <location>
        <begin position="19"/>
        <end position="156"/>
    </location>
</feature>
<accession>A0A7S0ZS01</accession>
<proteinExistence type="predicted"/>
<protein>
    <submittedName>
        <fullName evidence="2">Uncharacterized protein</fullName>
    </submittedName>
</protein>
<evidence type="ECO:0000256" key="1">
    <source>
        <dbReference type="SAM" id="SignalP"/>
    </source>
</evidence>
<organism evidence="2">
    <name type="scientific">Noctiluca scintillans</name>
    <name type="common">Sea sparkle</name>
    <name type="synonym">Red tide dinoflagellate</name>
    <dbReference type="NCBI Taxonomy" id="2966"/>
    <lineage>
        <taxon>Eukaryota</taxon>
        <taxon>Sar</taxon>
        <taxon>Alveolata</taxon>
        <taxon>Dinophyceae</taxon>
        <taxon>Noctilucales</taxon>
        <taxon>Noctilucaceae</taxon>
        <taxon>Noctiluca</taxon>
    </lineage>
</organism>
<reference evidence="2" key="1">
    <citation type="submission" date="2021-01" db="EMBL/GenBank/DDBJ databases">
        <authorList>
            <person name="Corre E."/>
            <person name="Pelletier E."/>
            <person name="Niang G."/>
            <person name="Scheremetjew M."/>
            <person name="Finn R."/>
            <person name="Kale V."/>
            <person name="Holt S."/>
            <person name="Cochrane G."/>
            <person name="Meng A."/>
            <person name="Brown T."/>
            <person name="Cohen L."/>
        </authorList>
    </citation>
    <scope>NUCLEOTIDE SEQUENCE</scope>
</reference>
<keyword evidence="1" id="KW-0732">Signal</keyword>
<sequence length="156" mass="16526">MQRFLMLSVVAFIGVSHAVNLSDAVAESERWERIRHVAVEAIPRINAGGLVAKRALLECISIVSEPDAAEILTTVGVLDVAATLMKRPSSSETIRGLAGSLISLITSLPISSTITDVTSGSEGHVTVVVPRASSVYGADAKFAESEFEKFFDPISV</sequence>